<name>A0A1X7JRV7_9CORY</name>
<dbReference type="EMBL" id="FXAR01000006">
    <property type="protein sequence ID" value="SMG31008.1"/>
    <property type="molecule type" value="Genomic_DNA"/>
</dbReference>
<evidence type="ECO:0000256" key="5">
    <source>
        <dbReference type="ARBA" id="ARBA00013061"/>
    </source>
</evidence>
<keyword evidence="11 13" id="KW-0067">ATP-binding</keyword>
<comment type="pathway">
    <text evidence="2 13">Carbohydrate degradation; glycolysis; pyruvate from D-glyceraldehyde 3-phosphate: step 2/5.</text>
</comment>
<keyword evidence="12 13" id="KW-0324">Glycolysis</keyword>
<dbReference type="PRINTS" id="PR00477">
    <property type="entry name" value="PHGLYCKINASE"/>
</dbReference>
<dbReference type="RefSeq" id="WP_085550000.1">
    <property type="nucleotide sequence ID" value="NZ_FXAR01000006.1"/>
</dbReference>
<protein>
    <recommendedName>
        <fullName evidence="6 13">Phosphoglycerate kinase</fullName>
        <ecNumber evidence="5 13">2.7.2.3</ecNumber>
    </recommendedName>
</protein>
<evidence type="ECO:0000256" key="10">
    <source>
        <dbReference type="ARBA" id="ARBA00022777"/>
    </source>
</evidence>
<comment type="subunit">
    <text evidence="4 13">Monomer.</text>
</comment>
<evidence type="ECO:0000256" key="15">
    <source>
        <dbReference type="PIRSR" id="PIRSR000724-2"/>
    </source>
</evidence>
<evidence type="ECO:0000256" key="1">
    <source>
        <dbReference type="ARBA" id="ARBA00000642"/>
    </source>
</evidence>
<dbReference type="Pfam" id="PF00162">
    <property type="entry name" value="PGK"/>
    <property type="match status" value="1"/>
</dbReference>
<dbReference type="GO" id="GO:0043531">
    <property type="term" value="F:ADP binding"/>
    <property type="evidence" value="ECO:0007669"/>
    <property type="project" value="TreeGrafter"/>
</dbReference>
<dbReference type="FunFam" id="3.40.50.1260:FF:000006">
    <property type="entry name" value="Phosphoglycerate kinase"/>
    <property type="match status" value="1"/>
</dbReference>
<evidence type="ECO:0000256" key="7">
    <source>
        <dbReference type="ARBA" id="ARBA00022490"/>
    </source>
</evidence>
<evidence type="ECO:0000313" key="18">
    <source>
        <dbReference type="Proteomes" id="UP000193309"/>
    </source>
</evidence>
<evidence type="ECO:0000256" key="6">
    <source>
        <dbReference type="ARBA" id="ARBA00016471"/>
    </source>
</evidence>
<dbReference type="CDD" id="cd00318">
    <property type="entry name" value="Phosphoglycerate_kinase"/>
    <property type="match status" value="1"/>
</dbReference>
<evidence type="ECO:0000256" key="14">
    <source>
        <dbReference type="PIRSR" id="PIRSR000724-1"/>
    </source>
</evidence>
<accession>A0A1X7JRV7</accession>
<feature type="binding site" evidence="13 15">
    <location>
        <position position="331"/>
    </location>
    <ligand>
        <name>ATP</name>
        <dbReference type="ChEBI" id="CHEBI:30616"/>
    </ligand>
</feature>
<dbReference type="AlphaFoldDB" id="A0A1X7JRV7"/>
<feature type="binding site" evidence="14">
    <location>
        <position position="122"/>
    </location>
    <ligand>
        <name>(2R)-3-phosphoglycerate</name>
        <dbReference type="ChEBI" id="CHEBI:58272"/>
    </ligand>
</feature>
<dbReference type="Proteomes" id="UP000193309">
    <property type="component" value="Unassembled WGS sequence"/>
</dbReference>
<dbReference type="GO" id="GO:0006096">
    <property type="term" value="P:glycolytic process"/>
    <property type="evidence" value="ECO:0007669"/>
    <property type="project" value="UniProtKB-UniRule"/>
</dbReference>
<dbReference type="Gene3D" id="3.40.50.1260">
    <property type="entry name" value="Phosphoglycerate kinase, N-terminal domain"/>
    <property type="match status" value="2"/>
</dbReference>
<dbReference type="PIRSF" id="PIRSF000724">
    <property type="entry name" value="Pgk"/>
    <property type="match status" value="1"/>
</dbReference>
<evidence type="ECO:0000256" key="11">
    <source>
        <dbReference type="ARBA" id="ARBA00022840"/>
    </source>
</evidence>
<organism evidence="17 18">
    <name type="scientific">Corynebacterium pollutisoli</name>
    <dbReference type="NCBI Taxonomy" id="1610489"/>
    <lineage>
        <taxon>Bacteria</taxon>
        <taxon>Bacillati</taxon>
        <taxon>Actinomycetota</taxon>
        <taxon>Actinomycetes</taxon>
        <taxon>Mycobacteriales</taxon>
        <taxon>Corynebacteriaceae</taxon>
        <taxon>Corynebacterium</taxon>
    </lineage>
</organism>
<feature type="binding site" evidence="13">
    <location>
        <position position="40"/>
    </location>
    <ligand>
        <name>substrate</name>
    </ligand>
</feature>
<feature type="binding site" evidence="13 15">
    <location>
        <position position="212"/>
    </location>
    <ligand>
        <name>ATP</name>
        <dbReference type="ChEBI" id="CHEBI:30616"/>
    </ligand>
</feature>
<dbReference type="EC" id="2.7.2.3" evidence="5 13"/>
<comment type="caution">
    <text evidence="13">Lacks conserved residue(s) required for the propagation of feature annotation.</text>
</comment>
<gene>
    <name evidence="13" type="primary">pgk</name>
    <name evidence="17" type="ORF">SAMN06295981_1905</name>
</gene>
<evidence type="ECO:0000256" key="3">
    <source>
        <dbReference type="ARBA" id="ARBA00008982"/>
    </source>
</evidence>
<feature type="binding site" evidence="13 14">
    <location>
        <begin position="63"/>
        <end position="66"/>
    </location>
    <ligand>
        <name>substrate</name>
    </ligand>
</feature>
<keyword evidence="7 13" id="KW-0963">Cytoplasm</keyword>
<dbReference type="InterPro" id="IPR036043">
    <property type="entry name" value="Phosphoglycerate_kinase_sf"/>
</dbReference>
<dbReference type="GO" id="GO:0005524">
    <property type="term" value="F:ATP binding"/>
    <property type="evidence" value="ECO:0007669"/>
    <property type="project" value="UniProtKB-KW"/>
</dbReference>
<feature type="binding site" evidence="14">
    <location>
        <position position="162"/>
    </location>
    <ligand>
        <name>(2R)-3-phosphoglycerate</name>
        <dbReference type="ChEBI" id="CHEBI:58272"/>
    </ligand>
</feature>
<dbReference type="HAMAP" id="MF_00145">
    <property type="entry name" value="Phosphoglyc_kinase"/>
    <property type="match status" value="1"/>
</dbReference>
<evidence type="ECO:0000256" key="13">
    <source>
        <dbReference type="HAMAP-Rule" id="MF_00145"/>
    </source>
</evidence>
<proteinExistence type="inferred from homology"/>
<dbReference type="STRING" id="1610489.SAMN06295981_1905"/>
<dbReference type="PANTHER" id="PTHR11406:SF23">
    <property type="entry name" value="PHOSPHOGLYCERATE KINASE 1, CHLOROPLASTIC-RELATED"/>
    <property type="match status" value="1"/>
</dbReference>
<keyword evidence="18" id="KW-1185">Reference proteome</keyword>
<dbReference type="UniPathway" id="UPA00109">
    <property type="reaction ID" value="UER00185"/>
</dbReference>
<dbReference type="PANTHER" id="PTHR11406">
    <property type="entry name" value="PHOSPHOGLYCERATE KINASE"/>
    <property type="match status" value="1"/>
</dbReference>
<comment type="subcellular location">
    <subcellularLocation>
        <location evidence="13">Cytoplasm</location>
    </subcellularLocation>
</comment>
<feature type="binding site" evidence="13 14">
    <location>
        <begin position="24"/>
        <end position="26"/>
    </location>
    <ligand>
        <name>substrate</name>
    </ligand>
</feature>
<dbReference type="GO" id="GO:0006094">
    <property type="term" value="P:gluconeogenesis"/>
    <property type="evidence" value="ECO:0007669"/>
    <property type="project" value="TreeGrafter"/>
</dbReference>
<evidence type="ECO:0000256" key="8">
    <source>
        <dbReference type="ARBA" id="ARBA00022679"/>
    </source>
</evidence>
<evidence type="ECO:0000256" key="4">
    <source>
        <dbReference type="ARBA" id="ARBA00011245"/>
    </source>
</evidence>
<evidence type="ECO:0000313" key="17">
    <source>
        <dbReference type="EMBL" id="SMG31008.1"/>
    </source>
</evidence>
<feature type="binding site" evidence="14">
    <location>
        <position position="40"/>
    </location>
    <ligand>
        <name>(2R)-3-phosphoglycerate</name>
        <dbReference type="ChEBI" id="CHEBI:58272"/>
    </ligand>
</feature>
<comment type="similarity">
    <text evidence="3 13 16">Belongs to the phosphoglycerate kinase family.</text>
</comment>
<dbReference type="InterPro" id="IPR001576">
    <property type="entry name" value="Phosphoglycerate_kinase"/>
</dbReference>
<dbReference type="OrthoDB" id="9808460at2"/>
<evidence type="ECO:0000256" key="2">
    <source>
        <dbReference type="ARBA" id="ARBA00004838"/>
    </source>
</evidence>
<comment type="catalytic activity">
    <reaction evidence="1 13 16">
        <text>(2R)-3-phosphoglycerate + ATP = (2R)-3-phospho-glyceroyl phosphate + ADP</text>
        <dbReference type="Rhea" id="RHEA:14801"/>
        <dbReference type="ChEBI" id="CHEBI:30616"/>
        <dbReference type="ChEBI" id="CHEBI:57604"/>
        <dbReference type="ChEBI" id="CHEBI:58272"/>
        <dbReference type="ChEBI" id="CHEBI:456216"/>
        <dbReference type="EC" id="2.7.2.3"/>
    </reaction>
</comment>
<evidence type="ECO:0000256" key="12">
    <source>
        <dbReference type="ARBA" id="ARBA00023152"/>
    </source>
</evidence>
<dbReference type="GO" id="GO:0004618">
    <property type="term" value="F:phosphoglycerate kinase activity"/>
    <property type="evidence" value="ECO:0007669"/>
    <property type="project" value="UniProtKB-UniRule"/>
</dbReference>
<evidence type="ECO:0000256" key="16">
    <source>
        <dbReference type="RuleBase" id="RU000532"/>
    </source>
</evidence>
<dbReference type="GO" id="GO:0005829">
    <property type="term" value="C:cytosol"/>
    <property type="evidence" value="ECO:0007669"/>
    <property type="project" value="TreeGrafter"/>
</dbReference>
<evidence type="ECO:0000256" key="9">
    <source>
        <dbReference type="ARBA" id="ARBA00022741"/>
    </source>
</evidence>
<dbReference type="FunFam" id="3.40.50.1260:FF:000031">
    <property type="entry name" value="Phosphoglycerate kinase 1"/>
    <property type="match status" value="1"/>
</dbReference>
<keyword evidence="8 13" id="KW-0808">Transferase</keyword>
<keyword evidence="9 13" id="KW-0547">Nucleotide-binding</keyword>
<dbReference type="SUPFAM" id="SSF53748">
    <property type="entry name" value="Phosphoglycerate kinase"/>
    <property type="match status" value="1"/>
</dbReference>
<reference evidence="18" key="1">
    <citation type="submission" date="2017-04" db="EMBL/GenBank/DDBJ databases">
        <authorList>
            <person name="Varghese N."/>
            <person name="Submissions S."/>
        </authorList>
    </citation>
    <scope>NUCLEOTIDE SEQUENCE [LARGE SCALE GENOMIC DNA]</scope>
    <source>
        <strain evidence="18">VDS</strain>
    </source>
</reference>
<feature type="binding site" evidence="13 15">
    <location>
        <begin position="361"/>
        <end position="364"/>
    </location>
    <ligand>
        <name>ATP</name>
        <dbReference type="ChEBI" id="CHEBI:30616"/>
    </ligand>
</feature>
<dbReference type="InterPro" id="IPR015824">
    <property type="entry name" value="Phosphoglycerate_kinase_N"/>
</dbReference>
<keyword evidence="10 13" id="KW-0418">Kinase</keyword>
<sequence>MTVKTLQDLLDEGLDGRHILVRSDFNVPLNDAGEITDAGRITASLPTLKALVEGGAKVIVMAHLGRPKGEVNAKYSLAPVAEALSEALGQYVALAGDVTGEDAHERANGLTEGDVLLLENVRFDARETSKDEAERGAFADELAALAADNGAFVSDGFGVVHRAQASVYDVAKRLPAYAGNLVEKEISVLEKTATNPESPYVVVLGGSKVSDKLGVIEALAGKADKIIIGGGMCYTFLNAQGYNTQKSLLQEEMIDTCKDLLERFGDKIVLPVDLVAAAEFSADSEHKVVALDEIPEGWLSPDIGPESVQKFADVLATSKTVFWNGPMGVFEMEPFSKGTEGVAQAIIDATANNGSFSVVGGGDSAASVRVLGLNEDGFSHISTGGGASLEFLEGKELPGVSVLDR</sequence>
<feature type="binding site" evidence="13">
    <location>
        <position position="122"/>
    </location>
    <ligand>
        <name>substrate</name>
    </ligand>
</feature>
<feature type="binding site" evidence="13">
    <location>
        <position position="162"/>
    </location>
    <ligand>
        <name>substrate</name>
    </ligand>
</feature>